<keyword evidence="3 7" id="KW-0378">Hydrolase</keyword>
<dbReference type="GO" id="GO:0004553">
    <property type="term" value="F:hydrolase activity, hydrolyzing O-glycosyl compounds"/>
    <property type="evidence" value="ECO:0007669"/>
    <property type="project" value="InterPro"/>
</dbReference>
<evidence type="ECO:0000256" key="1">
    <source>
        <dbReference type="ARBA" id="ARBA00009865"/>
    </source>
</evidence>
<dbReference type="OrthoDB" id="177947at2"/>
<feature type="domain" description="CBM6" evidence="9">
    <location>
        <begin position="342"/>
        <end position="459"/>
    </location>
</feature>
<comment type="similarity">
    <text evidence="1 7">Belongs to the glycosyl hydrolase 43 family.</text>
</comment>
<dbReference type="GO" id="GO:0005975">
    <property type="term" value="P:carbohydrate metabolic process"/>
    <property type="evidence" value="ECO:0007669"/>
    <property type="project" value="InterPro"/>
</dbReference>
<dbReference type="InterPro" id="IPR008979">
    <property type="entry name" value="Galactose-bd-like_sf"/>
</dbReference>
<evidence type="ECO:0000313" key="10">
    <source>
        <dbReference type="EMBL" id="PYE49383.1"/>
    </source>
</evidence>
<dbReference type="SUPFAM" id="SSF49785">
    <property type="entry name" value="Galactose-binding domain-like"/>
    <property type="match status" value="1"/>
</dbReference>
<accession>A0A318S5U6</accession>
<evidence type="ECO:0000313" key="11">
    <source>
        <dbReference type="Proteomes" id="UP000248326"/>
    </source>
</evidence>
<dbReference type="InterPro" id="IPR005084">
    <property type="entry name" value="CBM6"/>
</dbReference>
<dbReference type="Pfam" id="PF16990">
    <property type="entry name" value="CBM_35"/>
    <property type="match status" value="1"/>
</dbReference>
<dbReference type="InterPro" id="IPR023296">
    <property type="entry name" value="Glyco_hydro_beta-prop_sf"/>
</dbReference>
<dbReference type="PANTHER" id="PTHR43817:SF1">
    <property type="entry name" value="HYDROLASE, FAMILY 43, PUTATIVE (AFU_ORTHOLOGUE AFUA_3G01660)-RELATED"/>
    <property type="match status" value="1"/>
</dbReference>
<feature type="active site" description="Proton donor" evidence="5">
    <location>
        <position position="216"/>
    </location>
</feature>
<dbReference type="SMART" id="SM00606">
    <property type="entry name" value="CBD_IV"/>
    <property type="match status" value="1"/>
</dbReference>
<gene>
    <name evidence="10" type="ORF">DES52_12419</name>
</gene>
<dbReference type="EMBL" id="QJSX01000024">
    <property type="protein sequence ID" value="PYE49383.1"/>
    <property type="molecule type" value="Genomic_DNA"/>
</dbReference>
<dbReference type="RefSeq" id="WP_110888723.1">
    <property type="nucleotide sequence ID" value="NZ_QJSX01000024.1"/>
</dbReference>
<evidence type="ECO:0000256" key="3">
    <source>
        <dbReference type="ARBA" id="ARBA00022801"/>
    </source>
</evidence>
<dbReference type="SUPFAM" id="SSF75005">
    <property type="entry name" value="Arabinanase/levansucrase/invertase"/>
    <property type="match status" value="1"/>
</dbReference>
<dbReference type="Gene3D" id="2.115.10.20">
    <property type="entry name" value="Glycosyl hydrolase domain, family 43"/>
    <property type="match status" value="1"/>
</dbReference>
<feature type="signal peptide" evidence="8">
    <location>
        <begin position="1"/>
        <end position="23"/>
    </location>
</feature>
<dbReference type="InterPro" id="IPR006584">
    <property type="entry name" value="Cellulose-bd_IV"/>
</dbReference>
<evidence type="ECO:0000256" key="5">
    <source>
        <dbReference type="PIRSR" id="PIRSR606710-1"/>
    </source>
</evidence>
<sequence length="463" mass="50344">MRRSLLSARSGALLLSLAVLASAQPATSTLPRQTFRNPVLDVGQDPSVVFDGAFYHLVQSDQDGLSVRTSLTLTGLGRAKKTVIWRGGQGDSPCCELWAPELVRWGDKWYVYYAADDGRNENHRMYVLEAPSVTGPYTFKGKISDSSDRWAIDGTVLRAPSGERYFVWSGWEGTENVEQDLYIAKMRNPWTLEGGRVRISRPDQPWEQNGRPYINEGPEVLVRDGRVFLAYSASGSWTNDYCLGLLSLDKGGDVMNAAAWKKSNGCVFARNDRADVYGPGHNGFVKSPDGSEDWHLYHANLVYGSGWNGRSVRAQKLTWNANGTPNFGAPVGFEQTSPLPSGEYEVEQAKVSGTVSRESSFASGGVAARFDDEGDRVDLDVTAPSAGRYVLRVRFSNGSGKAAAQTVTVNGAPNRVAYPASGWESYGTRTLTVALKSGLNTVAFTQVAGDVQLDAVTITPSAR</sequence>
<comment type="caution">
    <text evidence="10">The sequence shown here is derived from an EMBL/GenBank/DDBJ whole genome shotgun (WGS) entry which is preliminary data.</text>
</comment>
<dbReference type="Gene3D" id="2.60.120.260">
    <property type="entry name" value="Galactose-binding domain-like"/>
    <property type="match status" value="1"/>
</dbReference>
<feature type="chain" id="PRO_5016466320" evidence="8">
    <location>
        <begin position="24"/>
        <end position="463"/>
    </location>
</feature>
<dbReference type="InterPro" id="IPR006710">
    <property type="entry name" value="Glyco_hydro_43"/>
</dbReference>
<dbReference type="AlphaFoldDB" id="A0A318S5U6"/>
<name>A0A318S5U6_9DEIO</name>
<dbReference type="PANTHER" id="PTHR43817">
    <property type="entry name" value="GLYCOSYL HYDROLASE"/>
    <property type="match status" value="1"/>
</dbReference>
<reference evidence="10 11" key="1">
    <citation type="submission" date="2018-06" db="EMBL/GenBank/DDBJ databases">
        <title>Genomic Encyclopedia of Type Strains, Phase IV (KMG-IV): sequencing the most valuable type-strain genomes for metagenomic binning, comparative biology and taxonomic classification.</title>
        <authorList>
            <person name="Goeker M."/>
        </authorList>
    </citation>
    <scope>NUCLEOTIDE SEQUENCE [LARGE SCALE GENOMIC DNA]</scope>
    <source>
        <strain evidence="10 11">DSM 18048</strain>
    </source>
</reference>
<keyword evidence="2 8" id="KW-0732">Signal</keyword>
<dbReference type="Pfam" id="PF04616">
    <property type="entry name" value="Glyco_hydro_43"/>
    <property type="match status" value="1"/>
</dbReference>
<evidence type="ECO:0000259" key="9">
    <source>
        <dbReference type="PROSITE" id="PS51175"/>
    </source>
</evidence>
<keyword evidence="11" id="KW-1185">Reference proteome</keyword>
<dbReference type="PROSITE" id="PS51175">
    <property type="entry name" value="CBM6"/>
    <property type="match status" value="1"/>
</dbReference>
<evidence type="ECO:0000256" key="7">
    <source>
        <dbReference type="RuleBase" id="RU361187"/>
    </source>
</evidence>
<protein>
    <submittedName>
        <fullName evidence="10">GH43 family beta-xylosidase</fullName>
    </submittedName>
</protein>
<dbReference type="CDD" id="cd18820">
    <property type="entry name" value="GH43_LbAraf43-like"/>
    <property type="match status" value="1"/>
</dbReference>
<evidence type="ECO:0000256" key="2">
    <source>
        <dbReference type="ARBA" id="ARBA00022729"/>
    </source>
</evidence>
<evidence type="ECO:0000256" key="6">
    <source>
        <dbReference type="PIRSR" id="PIRSR606710-2"/>
    </source>
</evidence>
<dbReference type="Proteomes" id="UP000248326">
    <property type="component" value="Unassembled WGS sequence"/>
</dbReference>
<evidence type="ECO:0000256" key="8">
    <source>
        <dbReference type="SAM" id="SignalP"/>
    </source>
</evidence>
<evidence type="ECO:0000256" key="4">
    <source>
        <dbReference type="ARBA" id="ARBA00023295"/>
    </source>
</evidence>
<organism evidence="10 11">
    <name type="scientific">Deinococcus yavapaiensis KR-236</name>
    <dbReference type="NCBI Taxonomy" id="694435"/>
    <lineage>
        <taxon>Bacteria</taxon>
        <taxon>Thermotogati</taxon>
        <taxon>Deinococcota</taxon>
        <taxon>Deinococci</taxon>
        <taxon>Deinococcales</taxon>
        <taxon>Deinococcaceae</taxon>
        <taxon>Deinococcus</taxon>
    </lineage>
</organism>
<dbReference type="GO" id="GO:0030246">
    <property type="term" value="F:carbohydrate binding"/>
    <property type="evidence" value="ECO:0007669"/>
    <property type="project" value="InterPro"/>
</dbReference>
<proteinExistence type="inferred from homology"/>
<keyword evidence="4 7" id="KW-0326">Glycosidase</keyword>
<feature type="site" description="Important for catalytic activity, responsible for pKa modulation of the active site Glu and correct orientation of both the proton donor and substrate" evidence="6">
    <location>
        <position position="153"/>
    </location>
</feature>
<feature type="active site" description="Proton acceptor" evidence="5">
    <location>
        <position position="45"/>
    </location>
</feature>